<dbReference type="Pfam" id="PF23282">
    <property type="entry name" value="WHD_ROQ1"/>
    <property type="match status" value="1"/>
</dbReference>
<name>A0A5J5TVU5_GOSBA</name>
<dbReference type="InterPro" id="IPR001611">
    <property type="entry name" value="Leu-rich_rpt"/>
</dbReference>
<feature type="domain" description="TIR" evidence="7">
    <location>
        <begin position="14"/>
        <end position="180"/>
    </location>
</feature>
<evidence type="ECO:0000256" key="5">
    <source>
        <dbReference type="ARBA" id="ARBA00023027"/>
    </source>
</evidence>
<dbReference type="Gene3D" id="3.80.10.10">
    <property type="entry name" value="Ribonuclease Inhibitor"/>
    <property type="match status" value="2"/>
</dbReference>
<reference evidence="9" key="1">
    <citation type="journal article" date="2020" name="Nat. Genet.">
        <title>Genomic diversifications of five Gossypium allopolyploid species and their impact on cotton improvement.</title>
        <authorList>
            <person name="Chen Z.J."/>
            <person name="Sreedasyam A."/>
            <person name="Ando A."/>
            <person name="Song Q."/>
            <person name="De Santiago L.M."/>
            <person name="Hulse-Kemp A.M."/>
            <person name="Ding M."/>
            <person name="Ye W."/>
            <person name="Kirkbride R.C."/>
            <person name="Jenkins J."/>
            <person name="Plott C."/>
            <person name="Lovell J."/>
            <person name="Lin Y.M."/>
            <person name="Vaughn R."/>
            <person name="Liu B."/>
            <person name="Simpson S."/>
            <person name="Scheffler B.E."/>
            <person name="Wen L."/>
            <person name="Saski C.A."/>
            <person name="Grover C.E."/>
            <person name="Hu G."/>
            <person name="Conover J.L."/>
            <person name="Carlson J.W."/>
            <person name="Shu S."/>
            <person name="Boston L.B."/>
            <person name="Williams M."/>
            <person name="Peterson D.G."/>
            <person name="McGee K."/>
            <person name="Jones D.C."/>
            <person name="Wendel J.F."/>
            <person name="Stelly D.M."/>
            <person name="Grimwood J."/>
            <person name="Schmutz J."/>
        </authorList>
    </citation>
    <scope>NUCLEOTIDE SEQUENCE [LARGE SCALE GENOMIC DNA]</scope>
    <source>
        <strain evidence="9">cv. 3-79</strain>
    </source>
</reference>
<dbReference type="InterPro" id="IPR002182">
    <property type="entry name" value="NB-ARC"/>
</dbReference>
<dbReference type="InterPro" id="IPR042197">
    <property type="entry name" value="Apaf_helical"/>
</dbReference>
<evidence type="ECO:0000256" key="2">
    <source>
        <dbReference type="ARBA" id="ARBA00022614"/>
    </source>
</evidence>
<dbReference type="Pfam" id="PF01582">
    <property type="entry name" value="TIR"/>
    <property type="match status" value="1"/>
</dbReference>
<dbReference type="Gene3D" id="1.10.8.430">
    <property type="entry name" value="Helical domain of apoptotic protease-activating factors"/>
    <property type="match status" value="1"/>
</dbReference>
<evidence type="ECO:0000259" key="7">
    <source>
        <dbReference type="PROSITE" id="PS50104"/>
    </source>
</evidence>
<dbReference type="PROSITE" id="PS51450">
    <property type="entry name" value="LRR"/>
    <property type="match status" value="1"/>
</dbReference>
<dbReference type="PANTHER" id="PTHR11017">
    <property type="entry name" value="LEUCINE-RICH REPEAT-CONTAINING PROTEIN"/>
    <property type="match status" value="1"/>
</dbReference>
<keyword evidence="2" id="KW-0433">Leucine-rich repeat</keyword>
<dbReference type="Proteomes" id="UP000327439">
    <property type="component" value="Chromosome A11"/>
</dbReference>
<protein>
    <recommendedName>
        <fullName evidence="1">ADP-ribosyl cyclase/cyclic ADP-ribose hydrolase</fullName>
        <ecNumber evidence="1">3.2.2.6</ecNumber>
    </recommendedName>
</protein>
<comment type="catalytic activity">
    <reaction evidence="6">
        <text>NAD(+) + H2O = ADP-D-ribose + nicotinamide + H(+)</text>
        <dbReference type="Rhea" id="RHEA:16301"/>
        <dbReference type="ChEBI" id="CHEBI:15377"/>
        <dbReference type="ChEBI" id="CHEBI:15378"/>
        <dbReference type="ChEBI" id="CHEBI:17154"/>
        <dbReference type="ChEBI" id="CHEBI:57540"/>
        <dbReference type="ChEBI" id="CHEBI:57967"/>
        <dbReference type="EC" id="3.2.2.6"/>
    </reaction>
    <physiologicalReaction direction="left-to-right" evidence="6">
        <dbReference type="Rhea" id="RHEA:16302"/>
    </physiologicalReaction>
</comment>
<dbReference type="InterPro" id="IPR032675">
    <property type="entry name" value="LRR_dom_sf"/>
</dbReference>
<dbReference type="SUPFAM" id="SSF52540">
    <property type="entry name" value="P-loop containing nucleoside triphosphate hydrolases"/>
    <property type="match status" value="1"/>
</dbReference>
<evidence type="ECO:0000256" key="4">
    <source>
        <dbReference type="ARBA" id="ARBA00022801"/>
    </source>
</evidence>
<gene>
    <name evidence="8" type="ORF">ES319_A11G322400v1</name>
</gene>
<dbReference type="SUPFAM" id="SSF52058">
    <property type="entry name" value="L domain-like"/>
    <property type="match status" value="1"/>
</dbReference>
<dbReference type="InterPro" id="IPR027417">
    <property type="entry name" value="P-loop_NTPase"/>
</dbReference>
<dbReference type="SUPFAM" id="SSF52200">
    <property type="entry name" value="Toll/Interleukin receptor TIR domain"/>
    <property type="match status" value="1"/>
</dbReference>
<dbReference type="InterPro" id="IPR058192">
    <property type="entry name" value="WHD_ROQ1-like"/>
</dbReference>
<dbReference type="PROSITE" id="PS50104">
    <property type="entry name" value="TIR"/>
    <property type="match status" value="1"/>
</dbReference>
<accession>A0A5J5TVU5</accession>
<feature type="non-terminal residue" evidence="8">
    <location>
        <position position="1052"/>
    </location>
</feature>
<keyword evidence="4" id="KW-0378">Hydrolase</keyword>
<organism evidence="8 9">
    <name type="scientific">Gossypium barbadense</name>
    <name type="common">Sea Island cotton</name>
    <name type="synonym">Hibiscus barbadensis</name>
    <dbReference type="NCBI Taxonomy" id="3634"/>
    <lineage>
        <taxon>Eukaryota</taxon>
        <taxon>Viridiplantae</taxon>
        <taxon>Streptophyta</taxon>
        <taxon>Embryophyta</taxon>
        <taxon>Tracheophyta</taxon>
        <taxon>Spermatophyta</taxon>
        <taxon>Magnoliopsida</taxon>
        <taxon>eudicotyledons</taxon>
        <taxon>Gunneridae</taxon>
        <taxon>Pentapetalae</taxon>
        <taxon>rosids</taxon>
        <taxon>malvids</taxon>
        <taxon>Malvales</taxon>
        <taxon>Malvaceae</taxon>
        <taxon>Malvoideae</taxon>
        <taxon>Gossypium</taxon>
    </lineage>
</organism>
<dbReference type="EC" id="3.2.2.6" evidence="1"/>
<dbReference type="InterPro" id="IPR035897">
    <property type="entry name" value="Toll_tir_struct_dom_sf"/>
</dbReference>
<keyword evidence="5" id="KW-0520">NAD</keyword>
<evidence type="ECO:0000256" key="1">
    <source>
        <dbReference type="ARBA" id="ARBA00011982"/>
    </source>
</evidence>
<dbReference type="GO" id="GO:0043531">
    <property type="term" value="F:ADP binding"/>
    <property type="evidence" value="ECO:0007669"/>
    <property type="project" value="InterPro"/>
</dbReference>
<keyword evidence="9" id="KW-1185">Reference proteome</keyword>
<dbReference type="PRINTS" id="PR00364">
    <property type="entry name" value="DISEASERSIST"/>
</dbReference>
<dbReference type="OrthoDB" id="1744519at2759"/>
<evidence type="ECO:0000313" key="8">
    <source>
        <dbReference type="EMBL" id="KAB2059672.1"/>
    </source>
</evidence>
<dbReference type="Pfam" id="PF20160">
    <property type="entry name" value="C-JID"/>
    <property type="match status" value="1"/>
</dbReference>
<dbReference type="PANTHER" id="PTHR11017:SF559">
    <property type="entry name" value="DISEASE RESISTANCE PROTEIN CHL1"/>
    <property type="match status" value="1"/>
</dbReference>
<dbReference type="FunFam" id="3.40.50.10140:FF:000007">
    <property type="entry name" value="Disease resistance protein (TIR-NBS-LRR class)"/>
    <property type="match status" value="1"/>
</dbReference>
<dbReference type="InterPro" id="IPR045344">
    <property type="entry name" value="C-JID"/>
</dbReference>
<evidence type="ECO:0000256" key="3">
    <source>
        <dbReference type="ARBA" id="ARBA00022737"/>
    </source>
</evidence>
<evidence type="ECO:0000313" key="9">
    <source>
        <dbReference type="Proteomes" id="UP000327439"/>
    </source>
</evidence>
<dbReference type="GO" id="GO:0007165">
    <property type="term" value="P:signal transduction"/>
    <property type="evidence" value="ECO:0007669"/>
    <property type="project" value="InterPro"/>
</dbReference>
<dbReference type="GO" id="GO:0061809">
    <property type="term" value="F:NAD+ nucleosidase activity, cyclic ADP-ribose generating"/>
    <property type="evidence" value="ECO:0007669"/>
    <property type="project" value="UniProtKB-EC"/>
</dbReference>
<evidence type="ECO:0000256" key="6">
    <source>
        <dbReference type="ARBA" id="ARBA00047304"/>
    </source>
</evidence>
<dbReference type="SMART" id="SM00255">
    <property type="entry name" value="TIR"/>
    <property type="match status" value="1"/>
</dbReference>
<keyword evidence="3" id="KW-0677">Repeat</keyword>
<dbReference type="Gene3D" id="3.40.50.300">
    <property type="entry name" value="P-loop containing nucleotide triphosphate hydrolases"/>
    <property type="match status" value="1"/>
</dbReference>
<sequence length="1052" mass="120393">MLSLPSTSSSISKKKYDVFLSFRGEDTRNNFTDHLYNALQRRGIVIFRDDPKLEAGEEIAPELFKAIQQSWCSIIIFSKTYAFSSWCLEELEEIVKQKKDKEHKVFPIFYDLDPSDLRKQKEKVEEAFAKHEERYKEDREKIQRWGNALREVANIKGWHLNNRHESEFIEDIVKKISAKLCQTYTVVHDELIGINLHLVELYSKIDIGEDDVRIIGICEMGGIGKTTLARIAYTQMSPHFEGKTFLLDVREVSDKCGLVSLQKQLLSQILLYECFNFFNVHKGNAIISHRLSHKKVLIVLDDVDNIQHLKCLVGKDNHLLRSYRVDDVYKPTTLNPNDALRLFNLKAFRSDTTPKDDFIELSEHVVHYASGLPLALEVLGSFLCGRDVAQWRSAIKRLKRNSNKEILDRLRISFDALEECKKNIFLDIACFFNGEEKDFIIKVLDGCEFFSHIGIDVLIKKSLIKVDKHSRLWMHSLIQEMGRKIVKEKSIDEPGKHSRLWEEKYVHHVLTKNTATKMIEGMIIDNKRESSKLPNLSVDAFSKMKNLRLLKVLCLSNCDDLNYLFNELRLLDWTRYPLRSLPSTFQPDNFIVLLLPYSHIEQLWKGNKSLYKLKIISFKESQNLIKTQQPHISKLKLLNLRDCKSLKSLPTKIGMESLEILILLGCSNLARFPEIDGKIEHLKTLDLSGCYKVEYLPENLQQAESLEGPSKLKRNLLSLFKVSQRGRMNSIALMIPSLSGALSSLRKLKLRDCNLGEGDIPSAISCLSSLTYLDLYGNNFNSIPASLTRLSNLETLILSNCSLCDIGEGDIPSDISGLSSLKFLGLDARTTSERTGYSNSIIATNCYRLAENISAVTLLKTHIKVFANSRKEFDVIIPGNEIPEWFSQQRGGSVIEIPLPLNIQNDSDWIGVAFCCIFVNDGGSEKKGIGGTAYIHCRNSGQSSYNGSVFQGRNPRRVQSAFYCFGREDTEPITKDHLFLRYFSRDKLYPLSFEDKCGECETKNLWTMDCSDHECDELEMSFQGTNRLPSFKVKKCGVSIMFEKDLEEIKEL</sequence>
<dbReference type="Pfam" id="PF00560">
    <property type="entry name" value="LRR_1"/>
    <property type="match status" value="2"/>
</dbReference>
<dbReference type="GO" id="GO:0006952">
    <property type="term" value="P:defense response"/>
    <property type="evidence" value="ECO:0007669"/>
    <property type="project" value="InterPro"/>
</dbReference>
<dbReference type="Pfam" id="PF00931">
    <property type="entry name" value="NB-ARC"/>
    <property type="match status" value="1"/>
</dbReference>
<dbReference type="EMBL" id="CM018212">
    <property type="protein sequence ID" value="KAB2059672.1"/>
    <property type="molecule type" value="Genomic_DNA"/>
</dbReference>
<dbReference type="AlphaFoldDB" id="A0A5J5TVU5"/>
<dbReference type="Gene3D" id="3.40.50.10140">
    <property type="entry name" value="Toll/interleukin-1 receptor homology (TIR) domain"/>
    <property type="match status" value="1"/>
</dbReference>
<dbReference type="InterPro" id="IPR000157">
    <property type="entry name" value="TIR_dom"/>
</dbReference>
<dbReference type="InterPro" id="IPR044974">
    <property type="entry name" value="Disease_R_plants"/>
</dbReference>
<proteinExistence type="predicted"/>